<dbReference type="RefSeq" id="WP_231144364.1">
    <property type="nucleotide sequence ID" value="NZ_CP088100.1"/>
</dbReference>
<keyword evidence="3" id="KW-1185">Reference proteome</keyword>
<feature type="region of interest" description="Disordered" evidence="1">
    <location>
        <begin position="89"/>
        <end position="110"/>
    </location>
</feature>
<feature type="compositionally biased region" description="Low complexity" evidence="1">
    <location>
        <begin position="95"/>
        <end position="110"/>
    </location>
</feature>
<reference evidence="2" key="1">
    <citation type="submission" date="2021-11" db="EMBL/GenBank/DDBJ databases">
        <title>Australian commercial rhizobial inoculants.</title>
        <authorList>
            <person name="Kohlmeier M.G."/>
            <person name="O'Hara G.W."/>
            <person name="Colombi E."/>
            <person name="Ramsay J.P."/>
            <person name="Terpolilli J."/>
        </authorList>
    </citation>
    <scope>NUCLEOTIDE SEQUENCE</scope>
    <source>
        <strain evidence="2">CC829</strain>
    </source>
</reference>
<name>A0ABY3QSF2_9BRAD</name>
<dbReference type="EMBL" id="CP088100">
    <property type="protein sequence ID" value="UFW88952.1"/>
    <property type="molecule type" value="Genomic_DNA"/>
</dbReference>
<accession>A0ABY3QSF2</accession>
<gene>
    <name evidence="2" type="ORF">BjapCC829_10805</name>
</gene>
<dbReference type="Proteomes" id="UP001430990">
    <property type="component" value="Chromosome"/>
</dbReference>
<evidence type="ECO:0000256" key="1">
    <source>
        <dbReference type="SAM" id="MobiDB-lite"/>
    </source>
</evidence>
<organism evidence="2 3">
    <name type="scientific">Bradyrhizobium barranii</name>
    <dbReference type="NCBI Taxonomy" id="2992140"/>
    <lineage>
        <taxon>Bacteria</taxon>
        <taxon>Pseudomonadati</taxon>
        <taxon>Pseudomonadota</taxon>
        <taxon>Alphaproteobacteria</taxon>
        <taxon>Hyphomicrobiales</taxon>
        <taxon>Nitrobacteraceae</taxon>
        <taxon>Bradyrhizobium</taxon>
    </lineage>
</organism>
<evidence type="ECO:0000313" key="3">
    <source>
        <dbReference type="Proteomes" id="UP001430990"/>
    </source>
</evidence>
<sequence length="161" mass="16863">MPKPTPLTAADIAAIQGAKQFQTSILIGRGKYRSALHPSLAAAREVAPQIEAEVNNGRHCMVHAIDRATEKAILVPAGFDPVAPVAAKAEKPAKPKASAKPTKPKAGSKSDIAVKMLGRKGGAARKAIVEACGGWQVDLKQLCARRGLKLKRLADGNFIAS</sequence>
<evidence type="ECO:0000313" key="2">
    <source>
        <dbReference type="EMBL" id="UFW88952.1"/>
    </source>
</evidence>
<proteinExistence type="predicted"/>
<protein>
    <submittedName>
        <fullName evidence="2">Uncharacterized protein</fullName>
    </submittedName>
</protein>